<accession>A0ABD1K242</accession>
<keyword evidence="9" id="KW-0493">Microtubule</keyword>
<dbReference type="Pfam" id="PF12178">
    <property type="entry name" value="INCENP_N"/>
    <property type="match status" value="1"/>
</dbReference>
<comment type="similarity">
    <text evidence="5">Belongs to the INCENP family.</text>
</comment>
<evidence type="ECO:0000256" key="9">
    <source>
        <dbReference type="ARBA" id="ARBA00022701"/>
    </source>
</evidence>
<feature type="domain" description="Inner centromere protein ARK-binding" evidence="18">
    <location>
        <begin position="742"/>
        <end position="798"/>
    </location>
</feature>
<evidence type="ECO:0000256" key="4">
    <source>
        <dbReference type="ARBA" id="ARBA00004629"/>
    </source>
</evidence>
<dbReference type="GO" id="GO:0005874">
    <property type="term" value="C:microtubule"/>
    <property type="evidence" value="ECO:0007669"/>
    <property type="project" value="UniProtKB-KW"/>
</dbReference>
<keyword evidence="12" id="KW-0995">Kinetochore</keyword>
<keyword evidence="15" id="KW-0131">Cell cycle</keyword>
<evidence type="ECO:0000259" key="19">
    <source>
        <dbReference type="Pfam" id="PF12178"/>
    </source>
</evidence>
<keyword evidence="11" id="KW-0159">Chromosome partition</keyword>
<evidence type="ECO:0000256" key="1">
    <source>
        <dbReference type="ARBA" id="ARBA00004123"/>
    </source>
</evidence>
<evidence type="ECO:0000259" key="18">
    <source>
        <dbReference type="Pfam" id="PF03941"/>
    </source>
</evidence>
<feature type="compositionally biased region" description="Basic and acidic residues" evidence="17">
    <location>
        <begin position="534"/>
        <end position="549"/>
    </location>
</feature>
<dbReference type="Pfam" id="PF03941">
    <property type="entry name" value="INCENP_ARK-bind"/>
    <property type="match status" value="1"/>
</dbReference>
<feature type="domain" description="Chromosome passenger complex (CPC) protein INCENP N-terminal" evidence="19">
    <location>
        <begin position="7"/>
        <end position="40"/>
    </location>
</feature>
<feature type="compositionally biased region" description="Basic residues" evidence="17">
    <location>
        <begin position="246"/>
        <end position="259"/>
    </location>
</feature>
<evidence type="ECO:0000256" key="12">
    <source>
        <dbReference type="ARBA" id="ARBA00022838"/>
    </source>
</evidence>
<name>A0ABD1K242_9TELE</name>
<sequence length="825" mass="92996">MSSLLESTMDLTDVFLGKMADFTKEIDDVHMIWLEEIGQAAQKMFSSDFNTEPELMPKTPSQKKSNRRRRVSVGLGETRATRRLSKGRRSNLRRSSAHQTLNPIPESLVAPIELDADPDASDSKPQRKTRRNNTKPNTRSKPPTASAAPLVDDVFDEEGEAPAKAMETEPPSSAEPPQVSSSLPSVSETEEVDGAQADPAPVSETGIVVVPETPPGPARTSVRRSTASRRSLAGLRRSLTQEAVRRASRRSFLKKKARLSRSACSSVNDDICIDSDGVEVEEIQREEKVGDVEEPAVSVSPAPEDKAVGTEMDASKEKEGQKTEVSSEVSTRYTRSMARTNATPTGPAPASFIVKPQTPVSAADDGKKAAGTQSVSRFGFKRRVDSTAEEAPQKKASPKISQSVVKPHMKSFIHTVQKNQMLMMTPGSVGRTSVMSFIKHSTPGRVDAKERERLKLEAFNKKSEQENERKKRMEEERKRKHDELKKQRDERVKRVLEARERGEKEEMEKRKKLEQKMAQLLEKDKAKKTVASKRQQELELRRKQEEEAKKKKLQQLELKREQERELERKAAAERERQEREKALALRMEVERAAQEKERRELEERRKREEERRQAEEERRRAEEERRRAEEAWRRAEEEERRRAAAAAAAAAKEAQLKATPSKATTLLNTTINKGAALNVTVDLESTVNKTPVSKGAALFNMSQKNTAMNVTIDIEKSPQSYEITPKGKKITTLVNPEDYGMDQNSDDSTDDESAPKKPIPSWAEGSQLQQAIMKQYYDPVDLLSYFGHVEMPKLETIFNKSKPRFFKRTSSAVWHSPPRMGSLAH</sequence>
<evidence type="ECO:0000256" key="7">
    <source>
        <dbReference type="ARBA" id="ARBA00022490"/>
    </source>
</evidence>
<feature type="compositionally biased region" description="Basic residues" evidence="17">
    <location>
        <begin position="81"/>
        <end position="96"/>
    </location>
</feature>
<dbReference type="EMBL" id="JBHFQA010000009">
    <property type="protein sequence ID" value="KAL2093180.1"/>
    <property type="molecule type" value="Genomic_DNA"/>
</dbReference>
<feature type="compositionally biased region" description="Low complexity" evidence="17">
    <location>
        <begin position="644"/>
        <end position="653"/>
    </location>
</feature>
<dbReference type="GO" id="GO:0005634">
    <property type="term" value="C:nucleus"/>
    <property type="evidence" value="ECO:0007669"/>
    <property type="project" value="UniProtKB-SubCell"/>
</dbReference>
<feature type="region of interest" description="Disordered" evidence="17">
    <location>
        <begin position="50"/>
        <end position="259"/>
    </location>
</feature>
<feature type="compositionally biased region" description="Low complexity" evidence="17">
    <location>
        <begin position="218"/>
        <end position="240"/>
    </location>
</feature>
<gene>
    <name evidence="20" type="ORF">ACEWY4_010492</name>
</gene>
<feature type="compositionally biased region" description="Basic and acidic residues" evidence="17">
    <location>
        <begin position="557"/>
        <end position="642"/>
    </location>
</feature>
<evidence type="ECO:0000256" key="8">
    <source>
        <dbReference type="ARBA" id="ARBA00022618"/>
    </source>
</evidence>
<protein>
    <recommendedName>
        <fullName evidence="22">Inner centromere protein</fullName>
    </recommendedName>
</protein>
<keyword evidence="10" id="KW-0498">Mitosis</keyword>
<dbReference type="Gene3D" id="1.20.5.3600">
    <property type="match status" value="1"/>
</dbReference>
<organism evidence="20 21">
    <name type="scientific">Coilia grayii</name>
    <name type="common">Gray's grenadier anchovy</name>
    <dbReference type="NCBI Taxonomy" id="363190"/>
    <lineage>
        <taxon>Eukaryota</taxon>
        <taxon>Metazoa</taxon>
        <taxon>Chordata</taxon>
        <taxon>Craniata</taxon>
        <taxon>Vertebrata</taxon>
        <taxon>Euteleostomi</taxon>
        <taxon>Actinopterygii</taxon>
        <taxon>Neopterygii</taxon>
        <taxon>Teleostei</taxon>
        <taxon>Clupei</taxon>
        <taxon>Clupeiformes</taxon>
        <taxon>Clupeoidei</taxon>
        <taxon>Engraulidae</taxon>
        <taxon>Coilinae</taxon>
        <taxon>Coilia</taxon>
    </lineage>
</organism>
<keyword evidence="8" id="KW-0132">Cell division</keyword>
<proteinExistence type="inferred from homology"/>
<evidence type="ECO:0000313" key="20">
    <source>
        <dbReference type="EMBL" id="KAL2093180.1"/>
    </source>
</evidence>
<dbReference type="AlphaFoldDB" id="A0ABD1K242"/>
<evidence type="ECO:0000256" key="10">
    <source>
        <dbReference type="ARBA" id="ARBA00022776"/>
    </source>
</evidence>
<feature type="compositionally biased region" description="Basic and acidic residues" evidence="17">
    <location>
        <begin position="303"/>
        <end position="322"/>
    </location>
</feature>
<dbReference type="InterPro" id="IPR005635">
    <property type="entry name" value="Inner_centromere_prot_ARK-bd"/>
</dbReference>
<feature type="region of interest" description="Disordered" evidence="17">
    <location>
        <begin position="440"/>
        <end position="656"/>
    </location>
</feature>
<keyword evidence="7" id="KW-0963">Cytoplasm</keyword>
<dbReference type="Gene3D" id="6.10.250.2990">
    <property type="match status" value="1"/>
</dbReference>
<feature type="compositionally biased region" description="Low complexity" evidence="17">
    <location>
        <begin position="175"/>
        <end position="187"/>
    </location>
</feature>
<feature type="region of interest" description="Disordered" evidence="17">
    <location>
        <begin position="283"/>
        <end position="406"/>
    </location>
</feature>
<dbReference type="GO" id="GO:0030496">
    <property type="term" value="C:midbody"/>
    <property type="evidence" value="ECO:0007669"/>
    <property type="project" value="UniProtKB-SubCell"/>
</dbReference>
<feature type="compositionally biased region" description="Polar residues" evidence="17">
    <location>
        <begin position="323"/>
        <end position="344"/>
    </location>
</feature>
<dbReference type="GO" id="GO:0051301">
    <property type="term" value="P:cell division"/>
    <property type="evidence" value="ECO:0007669"/>
    <property type="project" value="UniProtKB-KW"/>
</dbReference>
<keyword evidence="16" id="KW-0137">Centromere</keyword>
<keyword evidence="13" id="KW-0206">Cytoskeleton</keyword>
<evidence type="ECO:0000256" key="15">
    <source>
        <dbReference type="ARBA" id="ARBA00023306"/>
    </source>
</evidence>
<feature type="compositionally biased region" description="Basic and acidic residues" evidence="17">
    <location>
        <begin position="446"/>
        <end position="527"/>
    </location>
</feature>
<evidence type="ECO:0000256" key="17">
    <source>
        <dbReference type="SAM" id="MobiDB-lite"/>
    </source>
</evidence>
<reference evidence="20 21" key="1">
    <citation type="submission" date="2024-09" db="EMBL/GenBank/DDBJ databases">
        <title>A chromosome-level genome assembly of Gray's grenadier anchovy, Coilia grayii.</title>
        <authorList>
            <person name="Fu Z."/>
        </authorList>
    </citation>
    <scope>NUCLEOTIDE SEQUENCE [LARGE SCALE GENOMIC DNA]</scope>
    <source>
        <strain evidence="20">G4</strain>
        <tissue evidence="20">Muscle</tissue>
    </source>
</reference>
<comment type="subcellular location">
    <subcellularLocation>
        <location evidence="4">Chromosome</location>
        <location evidence="4">Centromere</location>
        <location evidence="4">Kinetochore</location>
    </subcellularLocation>
    <subcellularLocation>
        <location evidence="2">Cytoplasm</location>
        <location evidence="2">Cytoskeleton</location>
        <location evidence="2">Spindle</location>
    </subcellularLocation>
    <subcellularLocation>
        <location evidence="3">Midbody</location>
    </subcellularLocation>
    <subcellularLocation>
        <location evidence="1">Nucleus</location>
    </subcellularLocation>
</comment>
<dbReference type="PANTHER" id="PTHR13142:SF1">
    <property type="entry name" value="INNER CENTROMERE PROTEIN"/>
    <property type="match status" value="1"/>
</dbReference>
<evidence type="ECO:0000256" key="6">
    <source>
        <dbReference type="ARBA" id="ARBA00022454"/>
    </source>
</evidence>
<evidence type="ECO:0000256" key="11">
    <source>
        <dbReference type="ARBA" id="ARBA00022829"/>
    </source>
</evidence>
<dbReference type="GO" id="GO:0007059">
    <property type="term" value="P:chromosome segregation"/>
    <property type="evidence" value="ECO:0007669"/>
    <property type="project" value="UniProtKB-KW"/>
</dbReference>
<dbReference type="GO" id="GO:0000776">
    <property type="term" value="C:kinetochore"/>
    <property type="evidence" value="ECO:0007669"/>
    <property type="project" value="UniProtKB-KW"/>
</dbReference>
<evidence type="ECO:0000256" key="3">
    <source>
        <dbReference type="ARBA" id="ARBA00004214"/>
    </source>
</evidence>
<dbReference type="Proteomes" id="UP001591681">
    <property type="component" value="Unassembled WGS sequence"/>
</dbReference>
<evidence type="ECO:0000313" key="21">
    <source>
        <dbReference type="Proteomes" id="UP001591681"/>
    </source>
</evidence>
<evidence type="ECO:0008006" key="22">
    <source>
        <dbReference type="Google" id="ProtNLM"/>
    </source>
</evidence>
<keyword evidence="6" id="KW-0158">Chromosome</keyword>
<evidence type="ECO:0000256" key="14">
    <source>
        <dbReference type="ARBA" id="ARBA00023242"/>
    </source>
</evidence>
<dbReference type="InterPro" id="IPR022006">
    <property type="entry name" value="INCENP_N"/>
</dbReference>
<keyword evidence="14" id="KW-0539">Nucleus</keyword>
<dbReference type="PANTHER" id="PTHR13142">
    <property type="entry name" value="INNER CENTROMERE PROTEIN"/>
    <property type="match status" value="1"/>
</dbReference>
<comment type="caution">
    <text evidence="20">The sequence shown here is derived from an EMBL/GenBank/DDBJ whole genome shotgun (WGS) entry which is preliminary data.</text>
</comment>
<dbReference type="GO" id="GO:0005819">
    <property type="term" value="C:spindle"/>
    <property type="evidence" value="ECO:0007669"/>
    <property type="project" value="UniProtKB-SubCell"/>
</dbReference>
<feature type="compositionally biased region" description="Polar residues" evidence="17">
    <location>
        <begin position="134"/>
        <end position="143"/>
    </location>
</feature>
<evidence type="ECO:0000256" key="16">
    <source>
        <dbReference type="ARBA" id="ARBA00023328"/>
    </source>
</evidence>
<evidence type="ECO:0000256" key="2">
    <source>
        <dbReference type="ARBA" id="ARBA00004186"/>
    </source>
</evidence>
<evidence type="ECO:0000256" key="13">
    <source>
        <dbReference type="ARBA" id="ARBA00023212"/>
    </source>
</evidence>
<keyword evidence="21" id="KW-1185">Reference proteome</keyword>
<feature type="region of interest" description="Disordered" evidence="17">
    <location>
        <begin position="733"/>
        <end position="763"/>
    </location>
</feature>
<evidence type="ECO:0000256" key="5">
    <source>
        <dbReference type="ARBA" id="ARBA00010042"/>
    </source>
</evidence>